<feature type="transmembrane region" description="Helical" evidence="1">
    <location>
        <begin position="96"/>
        <end position="118"/>
    </location>
</feature>
<feature type="transmembrane region" description="Helical" evidence="1">
    <location>
        <begin position="217"/>
        <end position="235"/>
    </location>
</feature>
<accession>A0A5C6VXR2</accession>
<evidence type="ECO:0000313" key="2">
    <source>
        <dbReference type="EMBL" id="TXC90288.1"/>
    </source>
</evidence>
<feature type="transmembrane region" description="Helical" evidence="1">
    <location>
        <begin position="138"/>
        <end position="157"/>
    </location>
</feature>
<organism evidence="2 3">
    <name type="scientific">Metabacillus litoralis</name>
    <dbReference type="NCBI Taxonomy" id="152268"/>
    <lineage>
        <taxon>Bacteria</taxon>
        <taxon>Bacillati</taxon>
        <taxon>Bacillota</taxon>
        <taxon>Bacilli</taxon>
        <taxon>Bacillales</taxon>
        <taxon>Bacillaceae</taxon>
        <taxon>Metabacillus</taxon>
    </lineage>
</organism>
<comment type="caution">
    <text evidence="2">The sequence shown here is derived from an EMBL/GenBank/DDBJ whole genome shotgun (WGS) entry which is preliminary data.</text>
</comment>
<feature type="transmembrane region" description="Helical" evidence="1">
    <location>
        <begin position="164"/>
        <end position="185"/>
    </location>
</feature>
<dbReference type="OrthoDB" id="2912723at2"/>
<dbReference type="InterPro" id="IPR023264">
    <property type="entry name" value="ABC_transptr_acetoin_YtrC/YtrD"/>
</dbReference>
<dbReference type="RefSeq" id="WP_146949389.1">
    <property type="nucleotide sequence ID" value="NZ_VOQF01000007.1"/>
</dbReference>
<evidence type="ECO:0000313" key="3">
    <source>
        <dbReference type="Proteomes" id="UP000321363"/>
    </source>
</evidence>
<feature type="transmembrane region" description="Helical" evidence="1">
    <location>
        <begin position="256"/>
        <end position="274"/>
    </location>
</feature>
<feature type="transmembrane region" description="Helical" evidence="1">
    <location>
        <begin position="15"/>
        <end position="36"/>
    </location>
</feature>
<dbReference type="PRINTS" id="PR02026">
    <property type="entry name" value="YTRCYTRDABC"/>
</dbReference>
<dbReference type="Proteomes" id="UP000321363">
    <property type="component" value="Unassembled WGS sequence"/>
</dbReference>
<evidence type="ECO:0000256" key="1">
    <source>
        <dbReference type="SAM" id="Phobius"/>
    </source>
</evidence>
<evidence type="ECO:0008006" key="4">
    <source>
        <dbReference type="Google" id="ProtNLM"/>
    </source>
</evidence>
<dbReference type="PANTHER" id="PTHR39177">
    <property type="entry name" value="ABC TRANSPORTER PERMEASE YTRC-RELATED"/>
    <property type="match status" value="1"/>
</dbReference>
<feature type="transmembrane region" description="Helical" evidence="1">
    <location>
        <begin position="280"/>
        <end position="301"/>
    </location>
</feature>
<protein>
    <recommendedName>
        <fullName evidence="4">ABC transporter permease subunit</fullName>
    </recommendedName>
</protein>
<keyword evidence="3" id="KW-1185">Reference proteome</keyword>
<dbReference type="EMBL" id="VOQF01000007">
    <property type="protein sequence ID" value="TXC90288.1"/>
    <property type="molecule type" value="Genomic_DNA"/>
</dbReference>
<dbReference type="AlphaFoldDB" id="A0A5C6VXR2"/>
<dbReference type="InterPro" id="IPR053046">
    <property type="entry name" value="ABC-5_transporter"/>
</dbReference>
<sequence length="306" mass="34819">MVAVELMKVEMRRNWIQLLITFLILSFFTPLNIWSQHVNYHSYEFVDFLYMEVTFIFIVLIIALALVQIGSERSNGILEFTCSLPYSRAQIYLTKCFLGLSVILIGWLLSFTLTGLILRLNEMQTTYFVEYYLDGLGAMLLFYAITISAGAFTGTAFAQGLVTISVSILPLLLVLLTIIQLDILFNLEIPLDDKLKNVYSISPVSYLSFDSARYSELYIPFLLACLFLIVGYFAFIKHPIERTGAFFTWKSMNRPVQIIVIFIGVIGFSAFGYLTDERMVGYLIGGGIGAFIGFIVSYYLIFKKKK</sequence>
<feature type="transmembrane region" description="Helical" evidence="1">
    <location>
        <begin position="48"/>
        <end position="67"/>
    </location>
</feature>
<name>A0A5C6VXR2_9BACI</name>
<keyword evidence="1" id="KW-0812">Transmembrane</keyword>
<reference evidence="2 3" key="1">
    <citation type="journal article" date="2005" name="Int. J. Syst. Evol. Microbiol.">
        <title>Bacillus litoralis sp. nov., isolated from a tidal flat of the Yellow Sea in Korea.</title>
        <authorList>
            <person name="Yoon J.H."/>
            <person name="Oh T.K."/>
        </authorList>
    </citation>
    <scope>NUCLEOTIDE SEQUENCE [LARGE SCALE GENOMIC DNA]</scope>
    <source>
        <strain evidence="2 3">SW-211</strain>
    </source>
</reference>
<keyword evidence="1" id="KW-1133">Transmembrane helix</keyword>
<gene>
    <name evidence="2" type="ORF">FS935_14640</name>
</gene>
<dbReference type="PANTHER" id="PTHR39177:SF1">
    <property type="entry name" value="ABC TRANSPORTER PERMEASE YTRC-RELATED"/>
    <property type="match status" value="1"/>
</dbReference>
<keyword evidence="1" id="KW-0472">Membrane</keyword>
<proteinExistence type="predicted"/>